<dbReference type="InterPro" id="IPR018931">
    <property type="entry name" value="DUF2520"/>
</dbReference>
<dbReference type="PANTHER" id="PTHR40459:SF1">
    <property type="entry name" value="CONSERVED HYPOTHETICAL ALANINE AND LEUCINE RICH PROTEIN"/>
    <property type="match status" value="1"/>
</dbReference>
<feature type="domain" description="Pyrroline-5-carboxylate reductase catalytic N-terminal" evidence="1">
    <location>
        <begin position="2"/>
        <end position="78"/>
    </location>
</feature>
<dbReference type="Proteomes" id="UP001220610">
    <property type="component" value="Chromosome"/>
</dbReference>
<dbReference type="Gene3D" id="1.10.1040.20">
    <property type="entry name" value="ProC-like, C-terminal domain"/>
    <property type="match status" value="1"/>
</dbReference>
<evidence type="ECO:0000313" key="4">
    <source>
        <dbReference type="Proteomes" id="UP001220610"/>
    </source>
</evidence>
<dbReference type="SUPFAM" id="SSF51735">
    <property type="entry name" value="NAD(P)-binding Rossmann-fold domains"/>
    <property type="match status" value="1"/>
</dbReference>
<dbReference type="PANTHER" id="PTHR40459">
    <property type="entry name" value="CONSERVED HYPOTHETICAL ALANINE AND LEUCINE RICH PROTEIN"/>
    <property type="match status" value="1"/>
</dbReference>
<dbReference type="SUPFAM" id="SSF48179">
    <property type="entry name" value="6-phosphogluconate dehydrogenase C-terminal domain-like"/>
    <property type="match status" value="1"/>
</dbReference>
<dbReference type="InterPro" id="IPR037108">
    <property type="entry name" value="TM1727-like_C_sf"/>
</dbReference>
<dbReference type="AlphaFoldDB" id="A0AAJ5WRE6"/>
<accession>A0AAJ5WRE6</accession>
<gene>
    <name evidence="3" type="ORF">P0Y53_19660</name>
</gene>
<dbReference type="Pfam" id="PF03807">
    <property type="entry name" value="F420_oxidored"/>
    <property type="match status" value="1"/>
</dbReference>
<organism evidence="3 4">
    <name type="scientific">Candidatus Pseudobacter hemicellulosilyticus</name>
    <dbReference type="NCBI Taxonomy" id="3121375"/>
    <lineage>
        <taxon>Bacteria</taxon>
        <taxon>Pseudomonadati</taxon>
        <taxon>Bacteroidota</taxon>
        <taxon>Chitinophagia</taxon>
        <taxon>Chitinophagales</taxon>
        <taxon>Chitinophagaceae</taxon>
        <taxon>Pseudobacter</taxon>
    </lineage>
</organism>
<dbReference type="InterPro" id="IPR028939">
    <property type="entry name" value="P5C_Rdtase_cat_N"/>
</dbReference>
<name>A0AAJ5WRE6_9BACT</name>
<dbReference type="Pfam" id="PF10728">
    <property type="entry name" value="DUF2520"/>
    <property type="match status" value="1"/>
</dbReference>
<dbReference type="EMBL" id="CP119311">
    <property type="protein sequence ID" value="WEK34709.1"/>
    <property type="molecule type" value="Genomic_DNA"/>
</dbReference>
<evidence type="ECO:0000313" key="3">
    <source>
        <dbReference type="EMBL" id="WEK34709.1"/>
    </source>
</evidence>
<reference evidence="3" key="1">
    <citation type="submission" date="2023-03" db="EMBL/GenBank/DDBJ databases">
        <title>Andean soil-derived lignocellulolytic bacterial consortium as a source of novel taxa and putative plastic-active enzymes.</title>
        <authorList>
            <person name="Diaz-Garcia L."/>
            <person name="Chuvochina M."/>
            <person name="Feuerriegel G."/>
            <person name="Bunk B."/>
            <person name="Sproer C."/>
            <person name="Streit W.R."/>
            <person name="Rodriguez L.M."/>
            <person name="Overmann J."/>
            <person name="Jimenez D.J."/>
        </authorList>
    </citation>
    <scope>NUCLEOTIDE SEQUENCE</scope>
    <source>
        <strain evidence="3">MAG 7</strain>
    </source>
</reference>
<feature type="domain" description="DUF2520" evidence="2">
    <location>
        <begin position="123"/>
        <end position="248"/>
    </location>
</feature>
<evidence type="ECO:0000259" key="1">
    <source>
        <dbReference type="Pfam" id="PF03807"/>
    </source>
</evidence>
<sequence length="254" mass="27514">MKIVILGSGNVAHVLGRKCLMAGHTLLQVYARQPEKAQSLANLLGAAPVADLQQLDPDADCYIIAVADAAIASVAAGLEGWGRPVVHTAGSVPAAVLAITGGPYGVLYPLQSLRREMDQLPEIPLLVQGSSPAMEALVSQLAHTLSRQVQPAGDEQRLRLHLAAVISSNFTNHLFALTEQYCRDQQADFRLLLPLINEVTQRLSQASPLDTQTGPAIRHDEVTIRKHLELLNGYPALKELYDQFSKSIMGMYPQ</sequence>
<proteinExistence type="predicted"/>
<evidence type="ECO:0000259" key="2">
    <source>
        <dbReference type="Pfam" id="PF10728"/>
    </source>
</evidence>
<dbReference type="InterPro" id="IPR008927">
    <property type="entry name" value="6-PGluconate_DH-like_C_sf"/>
</dbReference>
<protein>
    <submittedName>
        <fullName evidence="3">DUF2520 domain-containing protein</fullName>
    </submittedName>
</protein>
<dbReference type="Gene3D" id="3.40.50.720">
    <property type="entry name" value="NAD(P)-binding Rossmann-like Domain"/>
    <property type="match status" value="1"/>
</dbReference>
<dbReference type="InterPro" id="IPR036291">
    <property type="entry name" value="NAD(P)-bd_dom_sf"/>
</dbReference>